<evidence type="ECO:0000256" key="3">
    <source>
        <dbReference type="ARBA" id="ARBA00022452"/>
    </source>
</evidence>
<dbReference type="Pfam" id="PF07715">
    <property type="entry name" value="Plug"/>
    <property type="match status" value="1"/>
</dbReference>
<gene>
    <name evidence="11" type="ORF">KC729_01585</name>
</gene>
<protein>
    <submittedName>
        <fullName evidence="11">TonB-dependent receptor</fullName>
    </submittedName>
</protein>
<dbReference type="EMBL" id="JAGQHR010000021">
    <property type="protein sequence ID" value="MCA9726342.1"/>
    <property type="molecule type" value="Genomic_DNA"/>
</dbReference>
<evidence type="ECO:0000259" key="10">
    <source>
        <dbReference type="Pfam" id="PF07715"/>
    </source>
</evidence>
<keyword evidence="11" id="KW-0675">Receptor</keyword>
<evidence type="ECO:0000256" key="5">
    <source>
        <dbReference type="ARBA" id="ARBA00022729"/>
    </source>
</evidence>
<sequence>MSVRRSQLIRSIWILGLAVASPAALGAESTVPQPGRAAVHGRVIDQETGALLSGVNIQVLNTPYGGITDFDGSFHLRDLPPGSWHLRFSFIGFAAHDIPGLDLAPGEDEDLGTIGLSPAAIPLAEFVVTPGSYTIMGNGTQRSQALDREALENMSFAEDITRSATRLPGVASTDYSSRFTVRGGESDEVLMNLDGMELYEPFHQRDFVGGLFSIVDIETIESIDLMTGGFSAESGNRQSGVFNMRTKTAQPGQRRTKLGLSVMNARLYSEGPLRGNSSYLVSGRRGVLDKIRVLSVVDAQTTHYFEDLMGKVEIPLAAQHTLSGHLLLSGDKAKVRDITEEAHDIHDTSYGNTYGWAALKSHYSSRLYSRSLLYLGNVTHERHGDAEKDEYTDKLNFKLADKRSYTFYGLKQDWIWDPATRLSLHYGIDFRQLEADYDYAYSLSDVRADSTGVIGPYENSVTVRTKPSGQQTAAYVSARLNPWRHLYLESGARHDRATWAHDDLWSPRLSVAYAFGERTVARAAWGYYYQSQFINALDVNHGATEFNPAELSKHYVAGIEHGFEDGMEVRLDAYVKDISRISDEYQNLRDPWEVFPESRNDEVFLQYGGATARGVELFLKYDRGRKVSWWLSYALAEAKETIESLTFDGLLIRRTGDLPRPLDQRHTVYVDVNYRPTPRWHVNLSWQYHSGWPLTTYTYVANHPYSDPPPDDLFMAASHNGFRADQYPAYHRMDVRFNRSFPVRNGTIKAYLHVINLYNRQNLRKFDVDSRNDAGQLVPDGQGGYQYFRDDTTWFGLLPVLGVSWEF</sequence>
<dbReference type="GO" id="GO:0015344">
    <property type="term" value="F:siderophore uptake transmembrane transporter activity"/>
    <property type="evidence" value="ECO:0007669"/>
    <property type="project" value="TreeGrafter"/>
</dbReference>
<dbReference type="Pfam" id="PF13620">
    <property type="entry name" value="CarboxypepD_reg"/>
    <property type="match status" value="1"/>
</dbReference>
<feature type="chain" id="PRO_5037889952" evidence="9">
    <location>
        <begin position="27"/>
        <end position="807"/>
    </location>
</feature>
<keyword evidence="3 8" id="KW-1134">Transmembrane beta strand</keyword>
<evidence type="ECO:0000256" key="8">
    <source>
        <dbReference type="PROSITE-ProRule" id="PRU01360"/>
    </source>
</evidence>
<reference evidence="11" key="2">
    <citation type="journal article" date="2021" name="Microbiome">
        <title>Successional dynamics and alternative stable states in a saline activated sludge microbial community over 9 years.</title>
        <authorList>
            <person name="Wang Y."/>
            <person name="Ye J."/>
            <person name="Ju F."/>
            <person name="Liu L."/>
            <person name="Boyd J.A."/>
            <person name="Deng Y."/>
            <person name="Parks D.H."/>
            <person name="Jiang X."/>
            <person name="Yin X."/>
            <person name="Woodcroft B.J."/>
            <person name="Tyson G.W."/>
            <person name="Hugenholtz P."/>
            <person name="Polz M.F."/>
            <person name="Zhang T."/>
        </authorList>
    </citation>
    <scope>NUCLEOTIDE SEQUENCE</scope>
    <source>
        <strain evidence="11">HKST-UBA01</strain>
    </source>
</reference>
<proteinExistence type="inferred from homology"/>
<dbReference type="GO" id="GO:0044718">
    <property type="term" value="P:siderophore transmembrane transport"/>
    <property type="evidence" value="ECO:0007669"/>
    <property type="project" value="TreeGrafter"/>
</dbReference>
<dbReference type="Gene3D" id="2.60.40.1120">
    <property type="entry name" value="Carboxypeptidase-like, regulatory domain"/>
    <property type="match status" value="1"/>
</dbReference>
<comment type="subcellular location">
    <subcellularLocation>
        <location evidence="1 8">Cell outer membrane</location>
        <topology evidence="1 8">Multi-pass membrane protein</topology>
    </subcellularLocation>
</comment>
<feature type="domain" description="TonB-dependent receptor plug" evidence="10">
    <location>
        <begin position="140"/>
        <end position="240"/>
    </location>
</feature>
<dbReference type="Gene3D" id="2.40.170.20">
    <property type="entry name" value="TonB-dependent receptor, beta-barrel domain"/>
    <property type="match status" value="1"/>
</dbReference>
<dbReference type="PANTHER" id="PTHR30069:SF29">
    <property type="entry name" value="HEMOGLOBIN AND HEMOGLOBIN-HAPTOGLOBIN-BINDING PROTEIN 1-RELATED"/>
    <property type="match status" value="1"/>
</dbReference>
<keyword evidence="5 9" id="KW-0732">Signal</keyword>
<dbReference type="InterPro" id="IPR012910">
    <property type="entry name" value="Plug_dom"/>
</dbReference>
<evidence type="ECO:0000256" key="1">
    <source>
        <dbReference type="ARBA" id="ARBA00004571"/>
    </source>
</evidence>
<organism evidence="11 12">
    <name type="scientific">Eiseniibacteriota bacterium</name>
    <dbReference type="NCBI Taxonomy" id="2212470"/>
    <lineage>
        <taxon>Bacteria</taxon>
        <taxon>Candidatus Eiseniibacteriota</taxon>
    </lineage>
</organism>
<comment type="similarity">
    <text evidence="8">Belongs to the TonB-dependent receptor family.</text>
</comment>
<evidence type="ECO:0000256" key="6">
    <source>
        <dbReference type="ARBA" id="ARBA00023136"/>
    </source>
</evidence>
<accession>A0A956RNH0</accession>
<dbReference type="InterPro" id="IPR037066">
    <property type="entry name" value="Plug_dom_sf"/>
</dbReference>
<dbReference type="GO" id="GO:0009279">
    <property type="term" value="C:cell outer membrane"/>
    <property type="evidence" value="ECO:0007669"/>
    <property type="project" value="UniProtKB-SubCell"/>
</dbReference>
<keyword evidence="4 8" id="KW-0812">Transmembrane</keyword>
<dbReference type="Proteomes" id="UP000697710">
    <property type="component" value="Unassembled WGS sequence"/>
</dbReference>
<evidence type="ECO:0000313" key="12">
    <source>
        <dbReference type="Proteomes" id="UP000697710"/>
    </source>
</evidence>
<dbReference type="SUPFAM" id="SSF56935">
    <property type="entry name" value="Porins"/>
    <property type="match status" value="1"/>
</dbReference>
<reference evidence="11" key="1">
    <citation type="submission" date="2020-04" db="EMBL/GenBank/DDBJ databases">
        <authorList>
            <person name="Zhang T."/>
        </authorList>
    </citation>
    <scope>NUCLEOTIDE SEQUENCE</scope>
    <source>
        <strain evidence="11">HKST-UBA01</strain>
    </source>
</reference>
<comment type="caution">
    <text evidence="11">The sequence shown here is derived from an EMBL/GenBank/DDBJ whole genome shotgun (WGS) entry which is preliminary data.</text>
</comment>
<keyword evidence="2 8" id="KW-0813">Transport</keyword>
<evidence type="ECO:0000256" key="4">
    <source>
        <dbReference type="ARBA" id="ARBA00022692"/>
    </source>
</evidence>
<evidence type="ECO:0000256" key="7">
    <source>
        <dbReference type="ARBA" id="ARBA00023237"/>
    </source>
</evidence>
<dbReference type="PROSITE" id="PS52016">
    <property type="entry name" value="TONB_DEPENDENT_REC_3"/>
    <property type="match status" value="1"/>
</dbReference>
<dbReference type="Gene3D" id="2.170.130.10">
    <property type="entry name" value="TonB-dependent receptor, plug domain"/>
    <property type="match status" value="1"/>
</dbReference>
<dbReference type="InterPro" id="IPR008969">
    <property type="entry name" value="CarboxyPept-like_regulatory"/>
</dbReference>
<dbReference type="AlphaFoldDB" id="A0A956RNH0"/>
<dbReference type="SUPFAM" id="SSF49464">
    <property type="entry name" value="Carboxypeptidase regulatory domain-like"/>
    <property type="match status" value="1"/>
</dbReference>
<evidence type="ECO:0000313" key="11">
    <source>
        <dbReference type="EMBL" id="MCA9726342.1"/>
    </source>
</evidence>
<keyword evidence="6 8" id="KW-0472">Membrane</keyword>
<dbReference type="PANTHER" id="PTHR30069">
    <property type="entry name" value="TONB-DEPENDENT OUTER MEMBRANE RECEPTOR"/>
    <property type="match status" value="1"/>
</dbReference>
<evidence type="ECO:0000256" key="2">
    <source>
        <dbReference type="ARBA" id="ARBA00022448"/>
    </source>
</evidence>
<keyword evidence="7 8" id="KW-0998">Cell outer membrane</keyword>
<feature type="signal peptide" evidence="9">
    <location>
        <begin position="1"/>
        <end position="26"/>
    </location>
</feature>
<evidence type="ECO:0000256" key="9">
    <source>
        <dbReference type="SAM" id="SignalP"/>
    </source>
</evidence>
<dbReference type="InterPro" id="IPR039426">
    <property type="entry name" value="TonB-dep_rcpt-like"/>
</dbReference>
<dbReference type="InterPro" id="IPR036942">
    <property type="entry name" value="Beta-barrel_TonB_sf"/>
</dbReference>
<name>A0A956RNH0_UNCEI</name>